<organism evidence="3 4">
    <name type="scientific">Babjeviella inositovora NRRL Y-12698</name>
    <dbReference type="NCBI Taxonomy" id="984486"/>
    <lineage>
        <taxon>Eukaryota</taxon>
        <taxon>Fungi</taxon>
        <taxon>Dikarya</taxon>
        <taxon>Ascomycota</taxon>
        <taxon>Saccharomycotina</taxon>
        <taxon>Pichiomycetes</taxon>
        <taxon>Serinales incertae sedis</taxon>
        <taxon>Babjeviella</taxon>
    </lineage>
</organism>
<sequence length="475" mass="55435">MATPLSSNVRLKDPRQKSSNPTLCHGAMIGRTTSPSWATRLHLLRSSSVSTGSHTPPRVRQSSLPNPLLQDPFNYVTLEKRISEIYRRYPRMHKVPIPPQTFIQVIEACRELEKQTERSQNFNSRPVFVSKDNQPSLMKLLDFQGKYKSSDVETKLLGRFLARFHVDFYEGLTAESPIKAYITGDPVPAVDRIILVFRDIPTFSRAKMETKLAFTALRVLLQKHNDYYSAFKLIDETVNHKYYLLARESMLLRHTIPKLGLWYAGFHGIIEISSLLAGVDSTFLIHYNMFMLSIAYLSATASFLMISNMRTNFLLNGNRVRWRSSTSISYRIYHHNELKMMDRIVVAFEETMERNPMNFHLGRDWVLQDILSQQMLQQGIILEEDVSSYQQEEQRRLEITDPKIDKLRKHIHHQLRTRRMMLQEDELESMFKEYWMKGGDGFEWAEPDQDPAEMERVLKQVGTQTEPRPVTRQIC</sequence>
<evidence type="ECO:0000313" key="4">
    <source>
        <dbReference type="Proteomes" id="UP000094336"/>
    </source>
</evidence>
<dbReference type="RefSeq" id="XP_018985741.1">
    <property type="nucleotide sequence ID" value="XM_019131185.1"/>
</dbReference>
<feature type="transmembrane region" description="Helical" evidence="2">
    <location>
        <begin position="285"/>
        <end position="306"/>
    </location>
</feature>
<feature type="region of interest" description="Disordered" evidence="1">
    <location>
        <begin position="1"/>
        <end position="29"/>
    </location>
</feature>
<name>A0A1E3QRT7_9ASCO</name>
<dbReference type="Proteomes" id="UP000094336">
    <property type="component" value="Unassembled WGS sequence"/>
</dbReference>
<reference evidence="4" key="1">
    <citation type="submission" date="2016-05" db="EMBL/GenBank/DDBJ databases">
        <title>Comparative genomics of biotechnologically important yeasts.</title>
        <authorList>
            <consortium name="DOE Joint Genome Institute"/>
            <person name="Riley R."/>
            <person name="Haridas S."/>
            <person name="Wolfe K.H."/>
            <person name="Lopes M.R."/>
            <person name="Hittinger C.T."/>
            <person name="Goker M."/>
            <person name="Salamov A."/>
            <person name="Wisecaver J."/>
            <person name="Long T.M."/>
            <person name="Aerts A.L."/>
            <person name="Barry K."/>
            <person name="Choi C."/>
            <person name="Clum A."/>
            <person name="Coughlan A.Y."/>
            <person name="Deshpande S."/>
            <person name="Douglass A.P."/>
            <person name="Hanson S.J."/>
            <person name="Klenk H.-P."/>
            <person name="Labutti K."/>
            <person name="Lapidus A."/>
            <person name="Lindquist E."/>
            <person name="Lipzen A."/>
            <person name="Meier-Kolthoff J.P."/>
            <person name="Ohm R.A."/>
            <person name="Otillar R.P."/>
            <person name="Pangilinan J."/>
            <person name="Peng Y."/>
            <person name="Rokas A."/>
            <person name="Rosa C.A."/>
            <person name="Scheuner C."/>
            <person name="Sibirny A.A."/>
            <person name="Slot J.C."/>
            <person name="Stielow J.B."/>
            <person name="Sun H."/>
            <person name="Kurtzman C.P."/>
            <person name="Blackwell M."/>
            <person name="Grigoriev I.V."/>
            <person name="Jeffries T.W."/>
        </authorList>
    </citation>
    <scope>NUCLEOTIDE SEQUENCE [LARGE SCALE GENOMIC DNA]</scope>
    <source>
        <strain evidence="4">NRRL Y-12698</strain>
    </source>
</reference>
<gene>
    <name evidence="3" type="ORF">BABINDRAFT_183370</name>
</gene>
<keyword evidence="2" id="KW-0812">Transmembrane</keyword>
<protein>
    <submittedName>
        <fullName evidence="3">Uncharacterized protein</fullName>
    </submittedName>
</protein>
<accession>A0A1E3QRT7</accession>
<dbReference type="GeneID" id="30149038"/>
<evidence type="ECO:0000256" key="1">
    <source>
        <dbReference type="SAM" id="MobiDB-lite"/>
    </source>
</evidence>
<keyword evidence="2" id="KW-1133">Transmembrane helix</keyword>
<evidence type="ECO:0000313" key="3">
    <source>
        <dbReference type="EMBL" id="ODQ80413.1"/>
    </source>
</evidence>
<proteinExistence type="predicted"/>
<dbReference type="AlphaFoldDB" id="A0A1E3QRT7"/>
<keyword evidence="4" id="KW-1185">Reference proteome</keyword>
<dbReference type="EMBL" id="KV454430">
    <property type="protein sequence ID" value="ODQ80413.1"/>
    <property type="molecule type" value="Genomic_DNA"/>
</dbReference>
<dbReference type="OrthoDB" id="4096984at2759"/>
<evidence type="ECO:0000256" key="2">
    <source>
        <dbReference type="SAM" id="Phobius"/>
    </source>
</evidence>
<feature type="transmembrane region" description="Helical" evidence="2">
    <location>
        <begin position="259"/>
        <end position="279"/>
    </location>
</feature>
<keyword evidence="2" id="KW-0472">Membrane</keyword>